<keyword evidence="2" id="KW-0808">Transferase</keyword>
<evidence type="ECO:0000256" key="1">
    <source>
        <dbReference type="ARBA" id="ARBA00022603"/>
    </source>
</evidence>
<dbReference type="KEGG" id="zmk:HG535_0G04630"/>
<dbReference type="SUPFAM" id="SSF53335">
    <property type="entry name" value="S-adenosyl-L-methionine-dependent methyltransferases"/>
    <property type="match status" value="1"/>
</dbReference>
<dbReference type="InterPro" id="IPR041698">
    <property type="entry name" value="Methyltransf_25"/>
</dbReference>
<dbReference type="InterPro" id="IPR029063">
    <property type="entry name" value="SAM-dependent_MTases_sf"/>
</dbReference>
<dbReference type="PANTHER" id="PTHR44942:SF4">
    <property type="entry name" value="METHYLTRANSFERASE TYPE 11 DOMAIN-CONTAINING PROTEIN"/>
    <property type="match status" value="1"/>
</dbReference>
<name>A0A7H9B7R4_ZYGMR</name>
<keyword evidence="1" id="KW-0489">Methyltransferase</keyword>
<sequence>MSVYSAKDFDSRNYNDNRPTYPDEFYEILMDYHQGPRSLAIDVGCGPGTATFHLASEIKSIDCIIGTDASSTMIDTARQLQNAQKVGNLSFEVSPCEKFEFLGPERTNSHSCDLITAAECAHWFNFEDFQDSAWKNMRRDGTIAVWGYSDALFVNYPDLDDMMNGITYNSDKLGPYWQQPGRNILRGMYSERKLDPTKFKDIQDVSLHVSDYRTGNIDTLNPRPLKVCKKQTIIQYANYIKSWSAYHSWKKDQENEDSDIVDDWVHKVLQVHPELAHEPQLIAWNTFYKFGRRL</sequence>
<dbReference type="AlphaFoldDB" id="A0A7H9B7R4"/>
<evidence type="ECO:0000259" key="3">
    <source>
        <dbReference type="Pfam" id="PF13649"/>
    </source>
</evidence>
<dbReference type="InterPro" id="IPR051052">
    <property type="entry name" value="Diverse_substrate_MTase"/>
</dbReference>
<accession>A0A7H9B7R4</accession>
<keyword evidence="5" id="KW-1185">Reference proteome</keyword>
<proteinExistence type="predicted"/>
<dbReference type="Gene3D" id="3.40.50.150">
    <property type="entry name" value="Vaccinia Virus protein VP39"/>
    <property type="match status" value="1"/>
</dbReference>
<dbReference type="GO" id="GO:0032259">
    <property type="term" value="P:methylation"/>
    <property type="evidence" value="ECO:0007669"/>
    <property type="project" value="UniProtKB-KW"/>
</dbReference>
<dbReference type="CDD" id="cd02440">
    <property type="entry name" value="AdoMet_MTases"/>
    <property type="match status" value="1"/>
</dbReference>
<evidence type="ECO:0000256" key="2">
    <source>
        <dbReference type="ARBA" id="ARBA00022679"/>
    </source>
</evidence>
<evidence type="ECO:0000313" key="4">
    <source>
        <dbReference type="EMBL" id="QLG74580.1"/>
    </source>
</evidence>
<organism evidence="4 5">
    <name type="scientific">Zygotorulaspora mrakii</name>
    <name type="common">Zygosaccharomyces mrakii</name>
    <dbReference type="NCBI Taxonomy" id="42260"/>
    <lineage>
        <taxon>Eukaryota</taxon>
        <taxon>Fungi</taxon>
        <taxon>Dikarya</taxon>
        <taxon>Ascomycota</taxon>
        <taxon>Saccharomycotina</taxon>
        <taxon>Saccharomycetes</taxon>
        <taxon>Saccharomycetales</taxon>
        <taxon>Saccharomycetaceae</taxon>
        <taxon>Zygotorulaspora</taxon>
    </lineage>
</organism>
<feature type="domain" description="Methyltransferase" evidence="3">
    <location>
        <begin position="41"/>
        <end position="138"/>
    </location>
</feature>
<dbReference type="RefSeq" id="XP_037146305.1">
    <property type="nucleotide sequence ID" value="XM_037290410.1"/>
</dbReference>
<dbReference type="EMBL" id="CP058610">
    <property type="protein sequence ID" value="QLG74580.1"/>
    <property type="molecule type" value="Genomic_DNA"/>
</dbReference>
<dbReference type="OrthoDB" id="10027013at2759"/>
<reference evidence="4 5" key="1">
    <citation type="submission" date="2020-07" db="EMBL/GenBank/DDBJ databases">
        <title>The yeast mating-type switching endonuclease HO is a domesticated member of an unorthodox homing genetic element family.</title>
        <authorList>
            <person name="Coughlan A.Y."/>
            <person name="Lombardi L."/>
            <person name="Braun-Galleani S."/>
            <person name="Martos A.R."/>
            <person name="Galeote V."/>
            <person name="Bigey F."/>
            <person name="Dequin S."/>
            <person name="Byrne K.P."/>
            <person name="Wolfe K.H."/>
        </authorList>
    </citation>
    <scope>NUCLEOTIDE SEQUENCE [LARGE SCALE GENOMIC DNA]</scope>
    <source>
        <strain evidence="4 5">NRRL Y-6702</strain>
    </source>
</reference>
<dbReference type="Pfam" id="PF13649">
    <property type="entry name" value="Methyltransf_25"/>
    <property type="match status" value="1"/>
</dbReference>
<evidence type="ECO:0000313" key="5">
    <source>
        <dbReference type="Proteomes" id="UP000509704"/>
    </source>
</evidence>
<dbReference type="PANTHER" id="PTHR44942">
    <property type="entry name" value="METHYLTRANSF_11 DOMAIN-CONTAINING PROTEIN"/>
    <property type="match status" value="1"/>
</dbReference>
<dbReference type="GO" id="GO:0008168">
    <property type="term" value="F:methyltransferase activity"/>
    <property type="evidence" value="ECO:0007669"/>
    <property type="project" value="UniProtKB-KW"/>
</dbReference>
<dbReference type="GeneID" id="59238363"/>
<dbReference type="Proteomes" id="UP000509704">
    <property type="component" value="Chromosome 7"/>
</dbReference>
<protein>
    <recommendedName>
        <fullName evidence="3">Methyltransferase domain-containing protein</fullName>
    </recommendedName>
</protein>
<gene>
    <name evidence="4" type="ORF">HG535_0G04630</name>
</gene>